<evidence type="ECO:0000313" key="5">
    <source>
        <dbReference type="EMBL" id="NGN85230.1"/>
    </source>
</evidence>
<dbReference type="Pfam" id="PF12802">
    <property type="entry name" value="MarR_2"/>
    <property type="match status" value="1"/>
</dbReference>
<dbReference type="PROSITE" id="PS50995">
    <property type="entry name" value="HTH_MARR_2"/>
    <property type="match status" value="1"/>
</dbReference>
<protein>
    <submittedName>
        <fullName evidence="5">MarR family transcriptional regulator</fullName>
    </submittedName>
</protein>
<dbReference type="InterPro" id="IPR036388">
    <property type="entry name" value="WH-like_DNA-bd_sf"/>
</dbReference>
<dbReference type="Proteomes" id="UP000479226">
    <property type="component" value="Unassembled WGS sequence"/>
</dbReference>
<keyword evidence="6" id="KW-1185">Reference proteome</keyword>
<proteinExistence type="predicted"/>
<dbReference type="EMBL" id="JAAKZI010000042">
    <property type="protein sequence ID" value="NGN85230.1"/>
    <property type="molecule type" value="Genomic_DNA"/>
</dbReference>
<gene>
    <name evidence="5" type="ORF">G6N77_17425</name>
</gene>
<dbReference type="SMART" id="SM00347">
    <property type="entry name" value="HTH_MARR"/>
    <property type="match status" value="1"/>
</dbReference>
<evidence type="ECO:0000259" key="4">
    <source>
        <dbReference type="PROSITE" id="PS50995"/>
    </source>
</evidence>
<accession>A0ABX0DHF9</accession>
<dbReference type="InterPro" id="IPR000835">
    <property type="entry name" value="HTH_MarR-typ"/>
</dbReference>
<dbReference type="InterPro" id="IPR036390">
    <property type="entry name" value="WH_DNA-bd_sf"/>
</dbReference>
<dbReference type="Gene3D" id="1.10.10.10">
    <property type="entry name" value="Winged helix-like DNA-binding domain superfamily/Winged helix DNA-binding domain"/>
    <property type="match status" value="1"/>
</dbReference>
<dbReference type="PANTHER" id="PTHR39515:SF2">
    <property type="entry name" value="HTH-TYPE TRANSCRIPTIONAL REGULATOR RV0880"/>
    <property type="match status" value="1"/>
</dbReference>
<keyword evidence="2" id="KW-0238">DNA-binding</keyword>
<sequence length="151" mass="16694">MSNQPDPADLSWRLRAVVHDLTRRLTAEGKATNELNRPQESVLARLHQRPGITSAELARLEGVSPQSMSATVGALIAGGHVLASPAAEDGRRRELHLTGAGRDLIEAVRSRKTDWVRDQIKSQLNETEQAELASAIELLHRLVDSHREHNH</sequence>
<keyword evidence="3" id="KW-0804">Transcription</keyword>
<reference evidence="5 6" key="1">
    <citation type="submission" date="2020-02" db="EMBL/GenBank/DDBJ databases">
        <title>Genome sequence of the type strain DSM 27180 of Arthrobacter silviterrae.</title>
        <authorList>
            <person name="Gao J."/>
            <person name="Sun J."/>
        </authorList>
    </citation>
    <scope>NUCLEOTIDE SEQUENCE [LARGE SCALE GENOMIC DNA]</scope>
    <source>
        <strain evidence="5 6">DSM 27180</strain>
    </source>
</reference>
<evidence type="ECO:0000256" key="3">
    <source>
        <dbReference type="ARBA" id="ARBA00023163"/>
    </source>
</evidence>
<organism evidence="5 6">
    <name type="scientific">Arthrobacter silviterrae</name>
    <dbReference type="NCBI Taxonomy" id="2026658"/>
    <lineage>
        <taxon>Bacteria</taxon>
        <taxon>Bacillati</taxon>
        <taxon>Actinomycetota</taxon>
        <taxon>Actinomycetes</taxon>
        <taxon>Micrococcales</taxon>
        <taxon>Micrococcaceae</taxon>
        <taxon>Arthrobacter</taxon>
    </lineage>
</organism>
<evidence type="ECO:0000256" key="2">
    <source>
        <dbReference type="ARBA" id="ARBA00023125"/>
    </source>
</evidence>
<name>A0ABX0DHF9_9MICC</name>
<dbReference type="SUPFAM" id="SSF46785">
    <property type="entry name" value="Winged helix' DNA-binding domain"/>
    <property type="match status" value="1"/>
</dbReference>
<evidence type="ECO:0000313" key="6">
    <source>
        <dbReference type="Proteomes" id="UP000479226"/>
    </source>
</evidence>
<dbReference type="PROSITE" id="PS01117">
    <property type="entry name" value="HTH_MARR_1"/>
    <property type="match status" value="1"/>
</dbReference>
<keyword evidence="1" id="KW-0805">Transcription regulation</keyword>
<feature type="domain" description="HTH marR-type" evidence="4">
    <location>
        <begin position="7"/>
        <end position="144"/>
    </location>
</feature>
<dbReference type="PANTHER" id="PTHR39515">
    <property type="entry name" value="CONSERVED PROTEIN"/>
    <property type="match status" value="1"/>
</dbReference>
<dbReference type="RefSeq" id="WP_165183443.1">
    <property type="nucleotide sequence ID" value="NZ_JAAKZI010000042.1"/>
</dbReference>
<comment type="caution">
    <text evidence="5">The sequence shown here is derived from an EMBL/GenBank/DDBJ whole genome shotgun (WGS) entry which is preliminary data.</text>
</comment>
<evidence type="ECO:0000256" key="1">
    <source>
        <dbReference type="ARBA" id="ARBA00023015"/>
    </source>
</evidence>
<dbReference type="InterPro" id="IPR052526">
    <property type="entry name" value="HTH-type_Bedaq_tolerance"/>
</dbReference>
<dbReference type="InterPro" id="IPR023187">
    <property type="entry name" value="Tscrpt_reg_MarR-type_CS"/>
</dbReference>